<accession>A0ABV5JDE5</accession>
<feature type="transmembrane region" description="Helical" evidence="1">
    <location>
        <begin position="94"/>
        <end position="115"/>
    </location>
</feature>
<gene>
    <name evidence="2" type="ORF">ACFFUT_06720</name>
</gene>
<organism evidence="2 3">
    <name type="scientific">Pseudohalocynthiibacter aestuariivivens</name>
    <dbReference type="NCBI Taxonomy" id="1591409"/>
    <lineage>
        <taxon>Bacteria</taxon>
        <taxon>Pseudomonadati</taxon>
        <taxon>Pseudomonadota</taxon>
        <taxon>Alphaproteobacteria</taxon>
        <taxon>Rhodobacterales</taxon>
        <taxon>Paracoccaceae</taxon>
        <taxon>Pseudohalocynthiibacter</taxon>
    </lineage>
</organism>
<sequence>MVSTSQLGVEMGTQKSAEQLTEVGVVYWKGFAFGDLVVYTPLLITGLIGHFLGRHWGRIRLAAAFGITVYWLIVSLAAVYFAKDAEGWTLGSPTAYWFVLPIVTLWVVWGIWGLLHET</sequence>
<dbReference type="RefSeq" id="WP_213891173.1">
    <property type="nucleotide sequence ID" value="NZ_JAGFNU010000020.1"/>
</dbReference>
<evidence type="ECO:0000313" key="3">
    <source>
        <dbReference type="Proteomes" id="UP001589683"/>
    </source>
</evidence>
<protein>
    <submittedName>
        <fullName evidence="2">Uncharacterized protein</fullName>
    </submittedName>
</protein>
<name>A0ABV5JDE5_9RHOB</name>
<dbReference type="EMBL" id="JBHMEA010000017">
    <property type="protein sequence ID" value="MFB9231478.1"/>
    <property type="molecule type" value="Genomic_DNA"/>
</dbReference>
<evidence type="ECO:0000313" key="2">
    <source>
        <dbReference type="EMBL" id="MFB9231478.1"/>
    </source>
</evidence>
<feature type="transmembrane region" description="Helical" evidence="1">
    <location>
        <begin position="61"/>
        <end position="82"/>
    </location>
</feature>
<keyword evidence="1" id="KW-1133">Transmembrane helix</keyword>
<comment type="caution">
    <text evidence="2">The sequence shown here is derived from an EMBL/GenBank/DDBJ whole genome shotgun (WGS) entry which is preliminary data.</text>
</comment>
<evidence type="ECO:0000256" key="1">
    <source>
        <dbReference type="SAM" id="Phobius"/>
    </source>
</evidence>
<feature type="transmembrane region" description="Helical" evidence="1">
    <location>
        <begin position="26"/>
        <end position="49"/>
    </location>
</feature>
<keyword evidence="1" id="KW-0812">Transmembrane</keyword>
<reference evidence="2 3" key="1">
    <citation type="submission" date="2024-09" db="EMBL/GenBank/DDBJ databases">
        <authorList>
            <person name="Sun Q."/>
            <person name="Mori K."/>
        </authorList>
    </citation>
    <scope>NUCLEOTIDE SEQUENCE [LARGE SCALE GENOMIC DNA]</scope>
    <source>
        <strain evidence="2 3">CECT 8726</strain>
    </source>
</reference>
<keyword evidence="1" id="KW-0472">Membrane</keyword>
<proteinExistence type="predicted"/>
<keyword evidence="3" id="KW-1185">Reference proteome</keyword>
<dbReference type="Proteomes" id="UP001589683">
    <property type="component" value="Unassembled WGS sequence"/>
</dbReference>